<dbReference type="InterPro" id="IPR023016">
    <property type="entry name" value="HisA/PriA"/>
</dbReference>
<comment type="catalytic activity">
    <reaction evidence="1 9 11">
        <text>1-(5-phospho-beta-D-ribosyl)-5-[(5-phospho-beta-D-ribosylamino)methylideneamino]imidazole-4-carboxamide = 5-[(5-phospho-1-deoxy-D-ribulos-1-ylimino)methylamino]-1-(5-phospho-beta-D-ribosyl)imidazole-4-carboxamide</text>
        <dbReference type="Rhea" id="RHEA:15469"/>
        <dbReference type="ChEBI" id="CHEBI:58435"/>
        <dbReference type="ChEBI" id="CHEBI:58525"/>
        <dbReference type="EC" id="5.3.1.16"/>
    </reaction>
</comment>
<gene>
    <name evidence="9" type="primary">hisA</name>
    <name evidence="12" type="ORF">M23134_07007</name>
</gene>
<dbReference type="SUPFAM" id="SSF51366">
    <property type="entry name" value="Ribulose-phoshate binding barrel"/>
    <property type="match status" value="1"/>
</dbReference>
<keyword evidence="8 9" id="KW-0413">Isomerase</keyword>
<dbReference type="GO" id="GO:0000162">
    <property type="term" value="P:L-tryptophan biosynthetic process"/>
    <property type="evidence" value="ECO:0007669"/>
    <property type="project" value="TreeGrafter"/>
</dbReference>
<dbReference type="InterPro" id="IPR006063">
    <property type="entry name" value="HisA_bact_arch"/>
</dbReference>
<dbReference type="OrthoDB" id="9807749at2"/>
<feature type="active site" description="Proton acceptor" evidence="9">
    <location>
        <position position="9"/>
    </location>
</feature>
<organism evidence="12 13">
    <name type="scientific">Microscilla marina ATCC 23134</name>
    <dbReference type="NCBI Taxonomy" id="313606"/>
    <lineage>
        <taxon>Bacteria</taxon>
        <taxon>Pseudomonadati</taxon>
        <taxon>Bacteroidota</taxon>
        <taxon>Cytophagia</taxon>
        <taxon>Cytophagales</taxon>
        <taxon>Microscillaceae</taxon>
        <taxon>Microscilla</taxon>
    </lineage>
</organism>
<sequence>MIQIIPAIDIINGQCVRLTQGDYSQKRVYDKDPIEMAQKYADEGFQRLHVVDLDGAKSGAPKHLALVEQMAAKTNLTIDYGGGIKTTEQVQAVLDAGAAMANIGSLAVKQPEVFKGWLQTFGSDKILLASDVKGEKIAINAWQDESEVSIYDFIADFIPSGLTQFFCTDVSKDGLLQGVALELYCKLKQKFPTMTIIASGGVASMQDIEDLNKEGIDGVIVGKAIYENRIALEELKQFA</sequence>
<dbReference type="AlphaFoldDB" id="A1ZT22"/>
<evidence type="ECO:0000313" key="13">
    <source>
        <dbReference type="Proteomes" id="UP000004095"/>
    </source>
</evidence>
<dbReference type="RefSeq" id="WP_002700921.1">
    <property type="nucleotide sequence ID" value="NZ_AAWS01000034.1"/>
</dbReference>
<evidence type="ECO:0000256" key="7">
    <source>
        <dbReference type="ARBA" id="ARBA00023102"/>
    </source>
</evidence>
<name>A1ZT22_MICM2</name>
<keyword evidence="5 9" id="KW-0963">Cytoplasm</keyword>
<dbReference type="EC" id="5.3.1.16" evidence="9 11"/>
<evidence type="ECO:0000256" key="9">
    <source>
        <dbReference type="HAMAP-Rule" id="MF_01014"/>
    </source>
</evidence>
<dbReference type="PANTHER" id="PTHR43090:SF2">
    <property type="entry name" value="1-(5-PHOSPHORIBOSYL)-5-[(5-PHOSPHORIBOSYLAMINO)METHYLIDENEAMINO] IMIDAZOLE-4-CARBOXAMIDE ISOMERASE"/>
    <property type="match status" value="1"/>
</dbReference>
<dbReference type="InterPro" id="IPR013785">
    <property type="entry name" value="Aldolase_TIM"/>
</dbReference>
<keyword evidence="13" id="KW-1185">Reference proteome</keyword>
<evidence type="ECO:0000256" key="6">
    <source>
        <dbReference type="ARBA" id="ARBA00022605"/>
    </source>
</evidence>
<protein>
    <recommendedName>
        <fullName evidence="9 11">1-(5-phosphoribosyl)-5-[(5-phosphoribosylamino)methylideneamino] imidazole-4-carboxamide isomerase</fullName>
        <ecNumber evidence="9 11">5.3.1.16</ecNumber>
    </recommendedName>
    <alternativeName>
        <fullName evidence="9">Phosphoribosylformimino-5-aminoimidazole carboxamide ribotide isomerase</fullName>
    </alternativeName>
</protein>
<dbReference type="GO" id="GO:0000105">
    <property type="term" value="P:L-histidine biosynthetic process"/>
    <property type="evidence" value="ECO:0007669"/>
    <property type="project" value="UniProtKB-UniRule"/>
</dbReference>
<reference evidence="12 13" key="1">
    <citation type="submission" date="2007-01" db="EMBL/GenBank/DDBJ databases">
        <authorList>
            <person name="Haygood M."/>
            <person name="Podell S."/>
            <person name="Anderson C."/>
            <person name="Hopkinson B."/>
            <person name="Roe K."/>
            <person name="Barbeau K."/>
            <person name="Gaasterland T."/>
            <person name="Ferriera S."/>
            <person name="Johnson J."/>
            <person name="Kravitz S."/>
            <person name="Beeson K."/>
            <person name="Sutton G."/>
            <person name="Rogers Y.-H."/>
            <person name="Friedman R."/>
            <person name="Frazier M."/>
            <person name="Venter J.C."/>
        </authorList>
    </citation>
    <scope>NUCLEOTIDE SEQUENCE [LARGE SCALE GENOMIC DNA]</scope>
    <source>
        <strain evidence="12 13">ATCC 23134</strain>
    </source>
</reference>
<comment type="pathway">
    <text evidence="3 9 11">Amino-acid biosynthesis; L-histidine biosynthesis; L-histidine from 5-phospho-alpha-D-ribose 1-diphosphate: step 4/9.</text>
</comment>
<evidence type="ECO:0000256" key="4">
    <source>
        <dbReference type="ARBA" id="ARBA00009667"/>
    </source>
</evidence>
<dbReference type="FunFam" id="3.20.20.70:FF:000009">
    <property type="entry name" value="1-(5-phosphoribosyl)-5-[(5-phosphoribosylamino)methylideneamino] imidazole-4-carboxamide isomerase"/>
    <property type="match status" value="1"/>
</dbReference>
<dbReference type="Gene3D" id="3.20.20.70">
    <property type="entry name" value="Aldolase class I"/>
    <property type="match status" value="1"/>
</dbReference>
<feature type="active site" description="Proton donor" evidence="9">
    <location>
        <position position="131"/>
    </location>
</feature>
<accession>A1ZT22</accession>
<evidence type="ECO:0000313" key="12">
    <source>
        <dbReference type="EMBL" id="EAY26412.1"/>
    </source>
</evidence>
<dbReference type="CDD" id="cd04732">
    <property type="entry name" value="HisA"/>
    <property type="match status" value="1"/>
</dbReference>
<evidence type="ECO:0000256" key="1">
    <source>
        <dbReference type="ARBA" id="ARBA00000901"/>
    </source>
</evidence>
<dbReference type="EMBL" id="AAWS01000034">
    <property type="protein sequence ID" value="EAY26412.1"/>
    <property type="molecule type" value="Genomic_DNA"/>
</dbReference>
<dbReference type="HAMAP" id="MF_01014">
    <property type="entry name" value="HisA"/>
    <property type="match status" value="1"/>
</dbReference>
<evidence type="ECO:0000256" key="11">
    <source>
        <dbReference type="RuleBase" id="RU003658"/>
    </source>
</evidence>
<dbReference type="InterPro" id="IPR044524">
    <property type="entry name" value="Isoase_HisA-like"/>
</dbReference>
<dbReference type="NCBIfam" id="TIGR00007">
    <property type="entry name" value="1-(5-phosphoribosyl)-5-[(5-phosphoribosylamino)methylideneamino]imidazole-4-carboxamide isomerase"/>
    <property type="match status" value="1"/>
</dbReference>
<evidence type="ECO:0000256" key="2">
    <source>
        <dbReference type="ARBA" id="ARBA00004496"/>
    </source>
</evidence>
<dbReference type="GO" id="GO:0005737">
    <property type="term" value="C:cytoplasm"/>
    <property type="evidence" value="ECO:0007669"/>
    <property type="project" value="UniProtKB-SubCell"/>
</dbReference>
<keyword evidence="6 9" id="KW-0028">Amino-acid biosynthesis</keyword>
<evidence type="ECO:0000256" key="8">
    <source>
        <dbReference type="ARBA" id="ARBA00023235"/>
    </source>
</evidence>
<dbReference type="UniPathway" id="UPA00031">
    <property type="reaction ID" value="UER00009"/>
</dbReference>
<keyword evidence="7 9" id="KW-0368">Histidine biosynthesis</keyword>
<dbReference type="PANTHER" id="PTHR43090">
    <property type="entry name" value="1-(5-PHOSPHORIBOSYL)-5-[(5-PHOSPHORIBOSYLAMINO)METHYLIDENEAMINO] IMIDAZOLE-4-CARBOXAMIDE ISOMERASE"/>
    <property type="match status" value="1"/>
</dbReference>
<comment type="subcellular location">
    <subcellularLocation>
        <location evidence="2 9 11">Cytoplasm</location>
    </subcellularLocation>
</comment>
<evidence type="ECO:0000256" key="10">
    <source>
        <dbReference type="RuleBase" id="RU003657"/>
    </source>
</evidence>
<dbReference type="InterPro" id="IPR011060">
    <property type="entry name" value="RibuloseP-bd_barrel"/>
</dbReference>
<comment type="similarity">
    <text evidence="4 9 10">Belongs to the HisA/HisF family.</text>
</comment>
<evidence type="ECO:0000256" key="3">
    <source>
        <dbReference type="ARBA" id="ARBA00005133"/>
    </source>
</evidence>
<dbReference type="eggNOG" id="COG0106">
    <property type="taxonomic scope" value="Bacteria"/>
</dbReference>
<comment type="caution">
    <text evidence="12">The sequence shown here is derived from an EMBL/GenBank/DDBJ whole genome shotgun (WGS) entry which is preliminary data.</text>
</comment>
<dbReference type="Pfam" id="PF00977">
    <property type="entry name" value="His_biosynth"/>
    <property type="match status" value="1"/>
</dbReference>
<dbReference type="Proteomes" id="UP000004095">
    <property type="component" value="Unassembled WGS sequence"/>
</dbReference>
<proteinExistence type="inferred from homology"/>
<dbReference type="GO" id="GO:0003949">
    <property type="term" value="F:1-(5-phosphoribosyl)-5-[(5-phosphoribosylamino)methylideneamino]imidazole-4-carboxamide isomerase activity"/>
    <property type="evidence" value="ECO:0007669"/>
    <property type="project" value="UniProtKB-UniRule"/>
</dbReference>
<dbReference type="InterPro" id="IPR006062">
    <property type="entry name" value="His_biosynth"/>
</dbReference>
<evidence type="ECO:0000256" key="5">
    <source>
        <dbReference type="ARBA" id="ARBA00022490"/>
    </source>
</evidence>